<evidence type="ECO:0000313" key="3">
    <source>
        <dbReference type="Proteomes" id="UP000740926"/>
    </source>
</evidence>
<proteinExistence type="predicted"/>
<gene>
    <name evidence="2" type="ORF">G6F50_013723</name>
</gene>
<protein>
    <submittedName>
        <fullName evidence="2">Uncharacterized protein</fullName>
    </submittedName>
</protein>
<dbReference type="EMBL" id="JAANIU010005752">
    <property type="protein sequence ID" value="KAG1545689.1"/>
    <property type="molecule type" value="Genomic_DNA"/>
</dbReference>
<reference evidence="2 3" key="1">
    <citation type="journal article" date="2020" name="Microb. Genom.">
        <title>Genetic diversity of clinical and environmental Mucorales isolates obtained from an investigation of mucormycosis cases among solid organ transplant recipients.</title>
        <authorList>
            <person name="Nguyen M.H."/>
            <person name="Kaul D."/>
            <person name="Muto C."/>
            <person name="Cheng S.J."/>
            <person name="Richter R.A."/>
            <person name="Bruno V.M."/>
            <person name="Liu G."/>
            <person name="Beyhan S."/>
            <person name="Sundermann A.J."/>
            <person name="Mounaud S."/>
            <person name="Pasculle A.W."/>
            <person name="Nierman W.C."/>
            <person name="Driscoll E."/>
            <person name="Cumbie R."/>
            <person name="Clancy C.J."/>
            <person name="Dupont C.L."/>
        </authorList>
    </citation>
    <scope>NUCLEOTIDE SEQUENCE [LARGE SCALE GENOMIC DNA]</scope>
    <source>
        <strain evidence="2 3">GL24</strain>
    </source>
</reference>
<accession>A0A9P6YDI8</accession>
<name>A0A9P6YDI8_9FUNG</name>
<dbReference type="Proteomes" id="UP000740926">
    <property type="component" value="Unassembled WGS sequence"/>
</dbReference>
<evidence type="ECO:0000256" key="1">
    <source>
        <dbReference type="SAM" id="MobiDB-lite"/>
    </source>
</evidence>
<organism evidence="2 3">
    <name type="scientific">Rhizopus delemar</name>
    <dbReference type="NCBI Taxonomy" id="936053"/>
    <lineage>
        <taxon>Eukaryota</taxon>
        <taxon>Fungi</taxon>
        <taxon>Fungi incertae sedis</taxon>
        <taxon>Mucoromycota</taxon>
        <taxon>Mucoromycotina</taxon>
        <taxon>Mucoromycetes</taxon>
        <taxon>Mucorales</taxon>
        <taxon>Mucorineae</taxon>
        <taxon>Rhizopodaceae</taxon>
        <taxon>Rhizopus</taxon>
    </lineage>
</organism>
<dbReference type="AlphaFoldDB" id="A0A9P6YDI8"/>
<sequence>MHVLLLRAAQSIVELHDAAGRYTEADGGVRSSLPCDAAMVAAATGGQFAAAAVADEGQVAGQQHIQCGLVGPAAGALPEDRTIVDQAERGQCLQLRIRCTGYGARRVDVFDAQTPQAAVMAGEQPAAERGEQGSGVEQAGRRGRETPGGNRGGHAG</sequence>
<keyword evidence="3" id="KW-1185">Reference proteome</keyword>
<comment type="caution">
    <text evidence="2">The sequence shown here is derived from an EMBL/GenBank/DDBJ whole genome shotgun (WGS) entry which is preliminary data.</text>
</comment>
<feature type="region of interest" description="Disordered" evidence="1">
    <location>
        <begin position="119"/>
        <end position="156"/>
    </location>
</feature>
<evidence type="ECO:0000313" key="2">
    <source>
        <dbReference type="EMBL" id="KAG1545689.1"/>
    </source>
</evidence>